<proteinExistence type="inferred from homology"/>
<dbReference type="InterPro" id="IPR029063">
    <property type="entry name" value="SAM-dependent_MTases_sf"/>
</dbReference>
<dbReference type="CDD" id="cd02440">
    <property type="entry name" value="AdoMet_MTases"/>
    <property type="match status" value="1"/>
</dbReference>
<dbReference type="PANTHER" id="PTHR32319">
    <property type="entry name" value="BACTERIAL HEMOLYSIN-LIKE PROTEIN"/>
    <property type="match status" value="1"/>
</dbReference>
<comment type="caution">
    <text evidence="5">The sequence shown here is derived from an EMBL/GenBank/DDBJ whole genome shotgun (WGS) entry which is preliminary data.</text>
</comment>
<dbReference type="GO" id="GO:0008168">
    <property type="term" value="F:methyltransferase activity"/>
    <property type="evidence" value="ECO:0007669"/>
    <property type="project" value="UniProtKB-KW"/>
</dbReference>
<dbReference type="Proteomes" id="UP000321567">
    <property type="component" value="Unassembled WGS sequence"/>
</dbReference>
<keyword evidence="6" id="KW-1185">Reference proteome</keyword>
<name>A0A512HA42_9PROT</name>
<dbReference type="OrthoDB" id="9784736at2"/>
<dbReference type="Gene3D" id="3.40.50.150">
    <property type="entry name" value="Vaccinia Virus protein VP39"/>
    <property type="match status" value="1"/>
</dbReference>
<evidence type="ECO:0000256" key="1">
    <source>
        <dbReference type="ARBA" id="ARBA00022884"/>
    </source>
</evidence>
<keyword evidence="1 3" id="KW-0694">RNA-binding</keyword>
<dbReference type="Pfam" id="PF01728">
    <property type="entry name" value="FtsJ"/>
    <property type="match status" value="1"/>
</dbReference>
<dbReference type="GO" id="GO:0032259">
    <property type="term" value="P:methylation"/>
    <property type="evidence" value="ECO:0007669"/>
    <property type="project" value="UniProtKB-KW"/>
</dbReference>
<dbReference type="PIRSF" id="PIRSF005578">
    <property type="entry name" value="TlyA"/>
    <property type="match status" value="1"/>
</dbReference>
<feature type="domain" description="RNA-binding S4" evidence="4">
    <location>
        <begin position="5"/>
        <end position="67"/>
    </location>
</feature>
<dbReference type="Gene3D" id="3.10.290.10">
    <property type="entry name" value="RNA-binding S4 domain"/>
    <property type="match status" value="1"/>
</dbReference>
<dbReference type="Pfam" id="PF01479">
    <property type="entry name" value="S4"/>
    <property type="match status" value="1"/>
</dbReference>
<dbReference type="InterPro" id="IPR047048">
    <property type="entry name" value="TlyA"/>
</dbReference>
<dbReference type="GO" id="GO:0003723">
    <property type="term" value="F:RNA binding"/>
    <property type="evidence" value="ECO:0007669"/>
    <property type="project" value="UniProtKB-KW"/>
</dbReference>
<protein>
    <submittedName>
        <fullName evidence="5">TlyA family rRNA (Cytidine-2'-O)-methyltransferase</fullName>
    </submittedName>
</protein>
<dbReference type="EMBL" id="BJZO01000072">
    <property type="protein sequence ID" value="GEO82333.1"/>
    <property type="molecule type" value="Genomic_DNA"/>
</dbReference>
<dbReference type="InterPro" id="IPR036986">
    <property type="entry name" value="S4_RNA-bd_sf"/>
</dbReference>
<dbReference type="SUPFAM" id="SSF53335">
    <property type="entry name" value="S-adenosyl-L-methionine-dependent methyltransferases"/>
    <property type="match status" value="1"/>
</dbReference>
<dbReference type="SUPFAM" id="SSF55174">
    <property type="entry name" value="Alpha-L RNA-binding motif"/>
    <property type="match status" value="1"/>
</dbReference>
<evidence type="ECO:0000259" key="4">
    <source>
        <dbReference type="SMART" id="SM00363"/>
    </source>
</evidence>
<evidence type="ECO:0000256" key="3">
    <source>
        <dbReference type="PROSITE-ProRule" id="PRU00182"/>
    </source>
</evidence>
<evidence type="ECO:0000256" key="2">
    <source>
        <dbReference type="ARBA" id="ARBA00029460"/>
    </source>
</evidence>
<dbReference type="InterPro" id="IPR004538">
    <property type="entry name" value="Hemolysin_A/TlyA"/>
</dbReference>
<sequence>MTTRVRLDQALVERGLVESRSRAQALILAGLVYSGERRLDKAGVAIAPDQPLSVRGQDHPWVSRGGLKLAAGLERFGLDVTGRVAVDVGASTGGFTDVLLTHGARRVYAVDVGYGQLAYKLREDPRVVVLERTNARALTGSEIPDPVEVVVCDASFIGLRTVLPAALALAVPGAVLVALIKPQFEVGRGRVGKGGVVRDPALHAEVCETIQDWLAGLPGWTVLGVTPSPITGPEGNIEFLIGARYQPDSPHAPGLAVDPPSGA</sequence>
<organism evidence="5 6">
    <name type="scientific">Pararhodospirillum oryzae</name>
    <dbReference type="NCBI Taxonomy" id="478448"/>
    <lineage>
        <taxon>Bacteria</taxon>
        <taxon>Pseudomonadati</taxon>
        <taxon>Pseudomonadota</taxon>
        <taxon>Alphaproteobacteria</taxon>
        <taxon>Rhodospirillales</taxon>
        <taxon>Rhodospirillaceae</taxon>
        <taxon>Pararhodospirillum</taxon>
    </lineage>
</organism>
<dbReference type="PROSITE" id="PS50889">
    <property type="entry name" value="S4"/>
    <property type="match status" value="1"/>
</dbReference>
<dbReference type="RefSeq" id="WP_147164350.1">
    <property type="nucleotide sequence ID" value="NZ_BJZO01000072.1"/>
</dbReference>
<dbReference type="InterPro" id="IPR002942">
    <property type="entry name" value="S4_RNA-bd"/>
</dbReference>
<reference evidence="5 6" key="1">
    <citation type="submission" date="2019-07" db="EMBL/GenBank/DDBJ databases">
        <title>Whole genome shotgun sequence of Rhodospirillum oryzae NBRC 107573.</title>
        <authorList>
            <person name="Hosoyama A."/>
            <person name="Uohara A."/>
            <person name="Ohji S."/>
            <person name="Ichikawa N."/>
        </authorList>
    </citation>
    <scope>NUCLEOTIDE SEQUENCE [LARGE SCALE GENOMIC DNA]</scope>
    <source>
        <strain evidence="5 6">NBRC 107573</strain>
    </source>
</reference>
<evidence type="ECO:0000313" key="6">
    <source>
        <dbReference type="Proteomes" id="UP000321567"/>
    </source>
</evidence>
<keyword evidence="5" id="KW-0808">Transferase</keyword>
<comment type="similarity">
    <text evidence="2">Belongs to the TlyA family.</text>
</comment>
<accession>A0A512HA42</accession>
<dbReference type="CDD" id="cd00165">
    <property type="entry name" value="S4"/>
    <property type="match status" value="1"/>
</dbReference>
<dbReference type="SMART" id="SM00363">
    <property type="entry name" value="S4"/>
    <property type="match status" value="1"/>
</dbReference>
<keyword evidence="5" id="KW-0489">Methyltransferase</keyword>
<gene>
    <name evidence="5" type="ORF">ROR02_24640</name>
</gene>
<dbReference type="AlphaFoldDB" id="A0A512HA42"/>
<dbReference type="NCBIfam" id="TIGR00478">
    <property type="entry name" value="tly"/>
    <property type="match status" value="1"/>
</dbReference>
<dbReference type="PANTHER" id="PTHR32319:SF0">
    <property type="entry name" value="BACTERIAL HEMOLYSIN-LIKE PROTEIN"/>
    <property type="match status" value="1"/>
</dbReference>
<dbReference type="InterPro" id="IPR002877">
    <property type="entry name" value="RNA_MeTrfase_FtsJ_dom"/>
</dbReference>
<evidence type="ECO:0000313" key="5">
    <source>
        <dbReference type="EMBL" id="GEO82333.1"/>
    </source>
</evidence>